<dbReference type="InterPro" id="IPR002347">
    <property type="entry name" value="SDR_fam"/>
</dbReference>
<dbReference type="InterPro" id="IPR036291">
    <property type="entry name" value="NAD(P)-bd_dom_sf"/>
</dbReference>
<dbReference type="EMBL" id="RBOV01000027">
    <property type="protein sequence ID" value="RMN15115.1"/>
    <property type="molecule type" value="Genomic_DNA"/>
</dbReference>
<accession>A0A3M3JYL7</accession>
<dbReference type="PRINTS" id="PR00080">
    <property type="entry name" value="SDRFAMILY"/>
</dbReference>
<dbReference type="Proteomes" id="UP000271468">
    <property type="component" value="Unassembled WGS sequence"/>
</dbReference>
<dbReference type="Pfam" id="PF13561">
    <property type="entry name" value="adh_short_C2"/>
    <property type="match status" value="1"/>
</dbReference>
<name>A0A3M3JYL7_9PSED</name>
<comment type="caution">
    <text evidence="3">The sequence shown here is derived from an EMBL/GenBank/DDBJ whole genome shotgun (WGS) entry which is preliminary data.</text>
</comment>
<dbReference type="InterPro" id="IPR057326">
    <property type="entry name" value="KR_dom"/>
</dbReference>
<evidence type="ECO:0000256" key="1">
    <source>
        <dbReference type="ARBA" id="ARBA00006484"/>
    </source>
</evidence>
<feature type="domain" description="Ketoreductase" evidence="2">
    <location>
        <begin position="16"/>
        <end position="198"/>
    </location>
</feature>
<gene>
    <name evidence="3" type="ORF">ALQ65_05081</name>
</gene>
<dbReference type="FunFam" id="3.40.50.720:FF:000084">
    <property type="entry name" value="Short-chain dehydrogenase reductase"/>
    <property type="match status" value="1"/>
</dbReference>
<dbReference type="Gene3D" id="3.40.50.720">
    <property type="entry name" value="NAD(P)-binding Rossmann-like Domain"/>
    <property type="match status" value="1"/>
</dbReference>
<dbReference type="SMART" id="SM00822">
    <property type="entry name" value="PKS_KR"/>
    <property type="match status" value="1"/>
</dbReference>
<sequence length="265" mass="27972">MCDLKPLNKEQPMIRKVAVVTGAASGIGQALVVAFARQGVAVAGGYYPADPHDPEQTRLLVEEAGGECLMLPLDVTFTESVDDLVAQAVKVFGRIDYAVANAGLLRRAPLLEMTDQRWNEMLDVDLTGVMRTFRAAVRHMGEGGALVAISSIAGGVYGWQDHSHYAAAKAGVPGLCRSLAVELAPKGIRCNAVIPGLIETPQSLDRQNSLGPEGLAQAAKAIPLGRVGRADEVAALVRFLCSDEASYLTGQSIVIDGGLTVRWPG</sequence>
<dbReference type="SUPFAM" id="SSF51735">
    <property type="entry name" value="NAD(P)-binding Rossmann-fold domains"/>
    <property type="match status" value="1"/>
</dbReference>
<proteinExistence type="inferred from homology"/>
<evidence type="ECO:0000259" key="2">
    <source>
        <dbReference type="SMART" id="SM00822"/>
    </source>
</evidence>
<dbReference type="PANTHER" id="PTHR42760">
    <property type="entry name" value="SHORT-CHAIN DEHYDROGENASES/REDUCTASES FAMILY MEMBER"/>
    <property type="match status" value="1"/>
</dbReference>
<evidence type="ECO:0000313" key="4">
    <source>
        <dbReference type="Proteomes" id="UP000271468"/>
    </source>
</evidence>
<dbReference type="AlphaFoldDB" id="A0A3M3JYL7"/>
<organism evidence="3 4">
    <name type="scientific">Pseudomonas syringae pv. coriandricola</name>
    <dbReference type="NCBI Taxonomy" id="264453"/>
    <lineage>
        <taxon>Bacteria</taxon>
        <taxon>Pseudomonadati</taxon>
        <taxon>Pseudomonadota</taxon>
        <taxon>Gammaproteobacteria</taxon>
        <taxon>Pseudomonadales</taxon>
        <taxon>Pseudomonadaceae</taxon>
        <taxon>Pseudomonas</taxon>
    </lineage>
</organism>
<reference evidence="3 4" key="1">
    <citation type="submission" date="2018-08" db="EMBL/GenBank/DDBJ databases">
        <title>Recombination of ecologically and evolutionarily significant loci maintains genetic cohesion in the Pseudomonas syringae species complex.</title>
        <authorList>
            <person name="Dillon M."/>
            <person name="Thakur S."/>
            <person name="Almeida R.N.D."/>
            <person name="Weir B.S."/>
            <person name="Guttman D.S."/>
        </authorList>
    </citation>
    <scope>NUCLEOTIDE SEQUENCE [LARGE SCALE GENOMIC DNA]</scope>
    <source>
        <strain evidence="3 4">ICMP 12341</strain>
    </source>
</reference>
<dbReference type="InterPro" id="IPR020904">
    <property type="entry name" value="Sc_DH/Rdtase_CS"/>
</dbReference>
<evidence type="ECO:0000313" key="3">
    <source>
        <dbReference type="EMBL" id="RMN15115.1"/>
    </source>
</evidence>
<dbReference type="PROSITE" id="PS00061">
    <property type="entry name" value="ADH_SHORT"/>
    <property type="match status" value="1"/>
</dbReference>
<comment type="similarity">
    <text evidence="1">Belongs to the short-chain dehydrogenases/reductases (SDR) family.</text>
</comment>
<protein>
    <submittedName>
        <fullName evidence="3">Short-chain dehydrogenase/reductase SDR</fullName>
    </submittedName>
</protein>
<dbReference type="PRINTS" id="PR00081">
    <property type="entry name" value="GDHRDH"/>
</dbReference>
<dbReference type="GO" id="GO:0016616">
    <property type="term" value="F:oxidoreductase activity, acting on the CH-OH group of donors, NAD or NADP as acceptor"/>
    <property type="evidence" value="ECO:0007669"/>
    <property type="project" value="UniProtKB-ARBA"/>
</dbReference>